<dbReference type="EMBL" id="CP042908">
    <property type="protein sequence ID" value="QIB90122.1"/>
    <property type="molecule type" value="Genomic_DNA"/>
</dbReference>
<evidence type="ECO:0000256" key="1">
    <source>
        <dbReference type="ARBA" id="ARBA00010923"/>
    </source>
</evidence>
<feature type="region of interest" description="Disordered" evidence="4">
    <location>
        <begin position="443"/>
        <end position="465"/>
    </location>
</feature>
<evidence type="ECO:0000256" key="3">
    <source>
        <dbReference type="ARBA" id="ARBA00023125"/>
    </source>
</evidence>
<name>A0A6C0VFN5_METMZ</name>
<dbReference type="Proteomes" id="UP000467371">
    <property type="component" value="Chromosome"/>
</dbReference>
<dbReference type="GO" id="GO:0009307">
    <property type="term" value="P:DNA restriction-modification system"/>
    <property type="evidence" value="ECO:0007669"/>
    <property type="project" value="UniProtKB-KW"/>
</dbReference>
<dbReference type="AlphaFoldDB" id="A0A6C0VFN5"/>
<evidence type="ECO:0000256" key="4">
    <source>
        <dbReference type="SAM" id="MobiDB-lite"/>
    </source>
</evidence>
<evidence type="ECO:0000259" key="5">
    <source>
        <dbReference type="Pfam" id="PF01420"/>
    </source>
</evidence>
<dbReference type="REBASE" id="378681">
    <property type="entry name" value="S.Mmazm15ORF2810P"/>
</dbReference>
<comment type="similarity">
    <text evidence="1">Belongs to the type-I restriction system S methylase family.</text>
</comment>
<keyword evidence="6" id="KW-0255">Endonuclease</keyword>
<proteinExistence type="inferred from homology"/>
<dbReference type="SUPFAM" id="SSF116734">
    <property type="entry name" value="DNA methylase specificity domain"/>
    <property type="match status" value="2"/>
</dbReference>
<dbReference type="PANTHER" id="PTHR43140">
    <property type="entry name" value="TYPE-1 RESTRICTION ENZYME ECOKI SPECIFICITY PROTEIN"/>
    <property type="match status" value="1"/>
</dbReference>
<gene>
    <name evidence="6" type="ORF">FQU78_02800</name>
</gene>
<dbReference type="InterPro" id="IPR044946">
    <property type="entry name" value="Restrct_endonuc_typeI_TRD_sf"/>
</dbReference>
<sequence>MIHNLKPYPAYKDSGAPWLGEVPEHWRIRSLGSLITARSQRNRPDLPLLSVVREKGVIPRSSMRDDENHNYIPDDLSNYKVVHKGDLVINKMKAWQGSLGISSQYGIVSPAYYVFEFQMDDHMFGHTLLRSKSYVAFFGQVSDGVRIGQWDLSIVGMKRIPIVIPPLSEQSAIVHYLDHIDKRIRRYIRAKQKLIKLLEEQKQAIIHQAVTRGLDPNVKLKSSGVEWLGDAPEHWPVIPNRHLFKETTRKYTGENEIQLSLSQREGLIETDQMKERSLRTASYDNFKVVVPDDLVLNRFKAHLGVFFASNLRGIVTFHYGVFRPLKEMKTKYFELLYHTHPYKTIYAGVSNGMTVGLQNLSNQNFYKIKSIVPPLTEQIDILYFVEKETHTFDRAIEVILREISLLREYRTRLIADVVTGKLDVREAVKNLPEETDETEVFEESLAGYEETTEEDLDIEPEGIEA</sequence>
<dbReference type="InterPro" id="IPR051212">
    <property type="entry name" value="Type-I_RE_S_subunit"/>
</dbReference>
<organism evidence="6 7">
    <name type="scientific">Methanosarcina mazei</name>
    <name type="common">Methanosarcina frisia</name>
    <dbReference type="NCBI Taxonomy" id="2209"/>
    <lineage>
        <taxon>Archaea</taxon>
        <taxon>Methanobacteriati</taxon>
        <taxon>Methanobacteriota</taxon>
        <taxon>Stenosarchaea group</taxon>
        <taxon>Methanomicrobia</taxon>
        <taxon>Methanosarcinales</taxon>
        <taxon>Methanosarcinaceae</taxon>
        <taxon>Methanosarcina</taxon>
    </lineage>
</organism>
<keyword evidence="6" id="KW-0378">Hydrolase</keyword>
<evidence type="ECO:0000313" key="6">
    <source>
        <dbReference type="EMBL" id="QIB90122.1"/>
    </source>
</evidence>
<keyword evidence="3" id="KW-0238">DNA-binding</keyword>
<dbReference type="InterPro" id="IPR000055">
    <property type="entry name" value="Restrct_endonuc_typeI_TRD"/>
</dbReference>
<reference evidence="6 7" key="1">
    <citation type="journal article" date="2020" name="Environ. Microbiol. Rep.">
        <title>Redox cycling of Fe(II) and Fe(III) in magnetite accelerates aceticlastic methanogenesis by Methanosarcina mazei.</title>
        <authorList>
            <person name="Wang H."/>
            <person name="Byrne J.M."/>
            <person name="Liu P."/>
            <person name="Liu J."/>
            <person name="Dong X."/>
            <person name="Lu Y."/>
        </authorList>
    </citation>
    <scope>NUCLEOTIDE SEQUENCE [LARGE SCALE GENOMIC DNA]</scope>
    <source>
        <strain evidence="7">zm-15</strain>
    </source>
</reference>
<dbReference type="Pfam" id="PF01420">
    <property type="entry name" value="Methylase_S"/>
    <property type="match status" value="1"/>
</dbReference>
<dbReference type="GO" id="GO:0004519">
    <property type="term" value="F:endonuclease activity"/>
    <property type="evidence" value="ECO:0007669"/>
    <property type="project" value="UniProtKB-KW"/>
</dbReference>
<dbReference type="PANTHER" id="PTHR43140:SF1">
    <property type="entry name" value="TYPE I RESTRICTION ENZYME ECOKI SPECIFICITY SUBUNIT"/>
    <property type="match status" value="1"/>
</dbReference>
<dbReference type="RefSeq" id="WP_163645279.1">
    <property type="nucleotide sequence ID" value="NZ_CP042908.1"/>
</dbReference>
<evidence type="ECO:0000313" key="7">
    <source>
        <dbReference type="Proteomes" id="UP000467371"/>
    </source>
</evidence>
<feature type="compositionally biased region" description="Acidic residues" evidence="4">
    <location>
        <begin position="450"/>
        <end position="465"/>
    </location>
</feature>
<keyword evidence="2" id="KW-0680">Restriction system</keyword>
<dbReference type="GO" id="GO:0003677">
    <property type="term" value="F:DNA binding"/>
    <property type="evidence" value="ECO:0007669"/>
    <property type="project" value="UniProtKB-KW"/>
</dbReference>
<keyword evidence="6" id="KW-0540">Nuclease</keyword>
<accession>A0A6C0VFN5</accession>
<feature type="domain" description="Type I restriction modification DNA specificity" evidence="5">
    <location>
        <begin position="23"/>
        <end position="184"/>
    </location>
</feature>
<dbReference type="GeneID" id="44086009"/>
<evidence type="ECO:0000256" key="2">
    <source>
        <dbReference type="ARBA" id="ARBA00022747"/>
    </source>
</evidence>
<protein>
    <submittedName>
        <fullName evidence="6">Restriction endonuclease subunit S</fullName>
    </submittedName>
</protein>
<dbReference type="Gene3D" id="3.90.220.20">
    <property type="entry name" value="DNA methylase specificity domains"/>
    <property type="match status" value="2"/>
</dbReference>
<dbReference type="Gene3D" id="1.10.287.1120">
    <property type="entry name" value="Bipartite methylase S protein"/>
    <property type="match status" value="1"/>
</dbReference>